<organism evidence="1 2">
    <name type="scientific">Arachidicoccus ginsenosidivorans</name>
    <dbReference type="NCBI Taxonomy" id="496057"/>
    <lineage>
        <taxon>Bacteria</taxon>
        <taxon>Pseudomonadati</taxon>
        <taxon>Bacteroidota</taxon>
        <taxon>Chitinophagia</taxon>
        <taxon>Chitinophagales</taxon>
        <taxon>Chitinophagaceae</taxon>
        <taxon>Arachidicoccus</taxon>
    </lineage>
</organism>
<dbReference type="RefSeq" id="WP_146779912.1">
    <property type="nucleotide sequence ID" value="NZ_CP042434.1"/>
</dbReference>
<proteinExistence type="predicted"/>
<keyword evidence="2" id="KW-1185">Reference proteome</keyword>
<reference evidence="1 2" key="1">
    <citation type="journal article" date="2017" name="Int. J. Syst. Evol. Microbiol.">
        <title>Arachidicoccus ginsenosidivorans sp. nov., with ginsenoside-converting activity isolated from ginseng cultivating soil.</title>
        <authorList>
            <person name="Siddiqi M.Z."/>
            <person name="Aslam Z."/>
            <person name="Im W.T."/>
        </authorList>
    </citation>
    <scope>NUCLEOTIDE SEQUENCE [LARGE SCALE GENOMIC DNA]</scope>
    <source>
        <strain evidence="1 2">Gsoil 809</strain>
    </source>
</reference>
<sequence>MDYEVLLQEQALLFKSEFTRLPDEELVARFNKQVRCLGRNTIRKVYLEVLRAELSKRNFDSSIVLNKCGLRLHHKVKLQNQRLVYA</sequence>
<dbReference type="KEGG" id="agi:FSB73_01990"/>
<dbReference type="Proteomes" id="UP000321291">
    <property type="component" value="Chromosome"/>
</dbReference>
<evidence type="ECO:0000313" key="1">
    <source>
        <dbReference type="EMBL" id="QEC70650.1"/>
    </source>
</evidence>
<gene>
    <name evidence="1" type="ORF">FSB73_01990</name>
</gene>
<accession>A0A5B8VGQ2</accession>
<dbReference type="EMBL" id="CP042434">
    <property type="protein sequence ID" value="QEC70650.1"/>
    <property type="molecule type" value="Genomic_DNA"/>
</dbReference>
<protein>
    <submittedName>
        <fullName evidence="1">Uncharacterized protein</fullName>
    </submittedName>
</protein>
<dbReference type="OrthoDB" id="1450319at2"/>
<name>A0A5B8VGQ2_9BACT</name>
<evidence type="ECO:0000313" key="2">
    <source>
        <dbReference type="Proteomes" id="UP000321291"/>
    </source>
</evidence>
<dbReference type="AlphaFoldDB" id="A0A5B8VGQ2"/>